<protein>
    <recommendedName>
        <fullName evidence="1">YcaO domain-containing protein</fullName>
    </recommendedName>
</protein>
<gene>
    <name evidence="2" type="ORF">MIZ03_0410</name>
</gene>
<dbReference type="InterPro" id="IPR035985">
    <property type="entry name" value="Ubiquitin-activating_enz"/>
</dbReference>
<dbReference type="NCBIfam" id="TIGR03882">
    <property type="entry name" value="cyclo_dehyd_2"/>
    <property type="match status" value="1"/>
</dbReference>
<evidence type="ECO:0000313" key="3">
    <source>
        <dbReference type="Proteomes" id="UP000824366"/>
    </source>
</evidence>
<dbReference type="Gene3D" id="3.40.50.720">
    <property type="entry name" value="NAD(P)-binding Rossmann-like Domain"/>
    <property type="match status" value="1"/>
</dbReference>
<feature type="domain" description="YcaO" evidence="1">
    <location>
        <begin position="385"/>
        <end position="756"/>
    </location>
</feature>
<dbReference type="PANTHER" id="PTHR37809">
    <property type="entry name" value="RIBOSOMAL PROTEIN S12 METHYLTHIOTRANSFERASE ACCESSORY FACTOR YCAO"/>
    <property type="match status" value="1"/>
</dbReference>
<evidence type="ECO:0000313" key="2">
    <source>
        <dbReference type="EMBL" id="BCO25549.1"/>
    </source>
</evidence>
<organism evidence="2 3">
    <name type="scientific">Rhodoferax lithotrophicus</name>
    <dbReference type="NCBI Taxonomy" id="2798804"/>
    <lineage>
        <taxon>Bacteria</taxon>
        <taxon>Pseudomonadati</taxon>
        <taxon>Pseudomonadota</taxon>
        <taxon>Betaproteobacteria</taxon>
        <taxon>Burkholderiales</taxon>
        <taxon>Comamonadaceae</taxon>
        <taxon>Rhodoferax</taxon>
    </lineage>
</organism>
<dbReference type="PROSITE" id="PS51664">
    <property type="entry name" value="YCAO"/>
    <property type="match status" value="1"/>
</dbReference>
<keyword evidence="3" id="KW-1185">Reference proteome</keyword>
<dbReference type="EMBL" id="AP024238">
    <property type="protein sequence ID" value="BCO25549.1"/>
    <property type="molecule type" value="Genomic_DNA"/>
</dbReference>
<dbReference type="InterPro" id="IPR027624">
    <property type="entry name" value="TOMM_cyclo_SagD"/>
</dbReference>
<dbReference type="SUPFAM" id="SSF69572">
    <property type="entry name" value="Activating enzymes of the ubiquitin-like proteins"/>
    <property type="match status" value="1"/>
</dbReference>
<sequence length="756" mass="83161">MATYQQIQKMIQFPKFKAHLRVNIVPGEGVLLLCEDTASALHGRLYEQLVPLLDGQRSADDIVAALAQQADAAQVYYALMLLEKNGHIAQATPHIDPATAAFWHGQGCAPETALQALQTKRVRVRSVGQVDTWPMHQALQALGVQLTTQDTHVDLEVLLTDDYLRTDLAHHNTAALQAQRPWLLLRPLGLSTWVGPLYVPGQTGCHHCLQQRLARNQIASQFVAHRLGLTEPLPLAVASHPANLAMACQLAALAVVKHLAGVDSGLQGRVLSQDSRTLQTQVHVLSRLPHCPACGTAPQPVPTALQLVSRPVTFAQDGGHRATAPEHTLQHYQHLVSPITGVVTELTPVPSPVAMAHVVVAGHNHAFRIERLASLKHSLRNASSGKGMTPIQARVSALCEALERYSGEFTGAEVRRTASYRELGPDAIHPNAVMGYSARQYAQREWWNARQSRFNGVPEPLADDARIDWSPVWSLTEQRHKYLPTQLLYHAAPAAAGSHRSYARTCSNGNAAGNHLEEAVLQGFLELVERDAVALWWYNRLKKTGVAVASFAEPGLLDLHAQYQALGRELWVLDITSDLGIPTFVALSRVSSGAPEHILLGLGCHLDARIALQRAFAELNQMLGLAYSGGGGQLRIHDGETLAWLSQATLANQPYLVADERVPPKQRRDFPPRHSGDLLEDIRLCQRIVEQKGLELLVLDQTRADVGLPVVKVIVPGLRHFWARFAPGRLYDVPVKMGWLQRPLREEELNPIPVFF</sequence>
<dbReference type="Gene3D" id="3.30.40.250">
    <property type="match status" value="1"/>
</dbReference>
<dbReference type="Gene3D" id="3.30.160.660">
    <property type="match status" value="1"/>
</dbReference>
<dbReference type="NCBIfam" id="TIGR00702">
    <property type="entry name" value="YcaO-type kinase domain"/>
    <property type="match status" value="1"/>
</dbReference>
<name>A0ABM7MH68_9BURK</name>
<dbReference type="InterPro" id="IPR003776">
    <property type="entry name" value="YcaO-like_dom"/>
</dbReference>
<dbReference type="Gene3D" id="3.30.1330.230">
    <property type="match status" value="1"/>
</dbReference>
<reference evidence="2 3" key="1">
    <citation type="journal article" date="2021" name="Microbiol. Spectr.">
        <title>A Single Bacterium Capable of Oxidation and Reduction of Iron at Circumneutral pH.</title>
        <authorList>
            <person name="Kato S."/>
            <person name="Ohkuma M."/>
        </authorList>
    </citation>
    <scope>NUCLEOTIDE SEQUENCE [LARGE SCALE GENOMIC DNA]</scope>
    <source>
        <strain evidence="2 3">MIZ03</strain>
    </source>
</reference>
<dbReference type="RefSeq" id="WP_223907388.1">
    <property type="nucleotide sequence ID" value="NZ_AP024238.1"/>
</dbReference>
<dbReference type="Gene3D" id="3.90.930.60">
    <property type="match status" value="1"/>
</dbReference>
<dbReference type="PANTHER" id="PTHR37809:SF1">
    <property type="entry name" value="RIBOSOMAL PROTEIN S12 METHYLTHIOTRANSFERASE ACCESSORY FACTOR YCAO"/>
    <property type="match status" value="1"/>
</dbReference>
<proteinExistence type="predicted"/>
<accession>A0ABM7MH68</accession>
<dbReference type="Pfam" id="PF02624">
    <property type="entry name" value="YcaO"/>
    <property type="match status" value="1"/>
</dbReference>
<dbReference type="InterPro" id="IPR022291">
    <property type="entry name" value="Bacteriocin_synth_cyclodeHase"/>
</dbReference>
<dbReference type="InterPro" id="IPR049274">
    <property type="entry name" value="LynD/TruD_wHTH-like"/>
</dbReference>
<dbReference type="Pfam" id="PF21084">
    <property type="entry name" value="WHD_DUF4423_like"/>
    <property type="match status" value="1"/>
</dbReference>
<dbReference type="Proteomes" id="UP000824366">
    <property type="component" value="Chromosome"/>
</dbReference>
<dbReference type="NCBIfam" id="TIGR03604">
    <property type="entry name" value="TOMM_cyclo_SagD"/>
    <property type="match status" value="1"/>
</dbReference>
<evidence type="ECO:0000259" key="1">
    <source>
        <dbReference type="PROSITE" id="PS51664"/>
    </source>
</evidence>